<gene>
    <name evidence="6" type="ORF">BE18_41000</name>
</gene>
<dbReference type="EMBL" id="JEMC01004159">
    <property type="protein sequence ID" value="KYF75298.1"/>
    <property type="molecule type" value="Genomic_DNA"/>
</dbReference>
<evidence type="ECO:0000256" key="5">
    <source>
        <dbReference type="SAM" id="Phobius"/>
    </source>
</evidence>
<evidence type="ECO:0008006" key="8">
    <source>
        <dbReference type="Google" id="ProtNLM"/>
    </source>
</evidence>
<keyword evidence="2 5" id="KW-0812">Transmembrane</keyword>
<evidence type="ECO:0000256" key="1">
    <source>
        <dbReference type="ARBA" id="ARBA00004141"/>
    </source>
</evidence>
<accession>A0A150R676</accession>
<protein>
    <recommendedName>
        <fullName evidence="8">DoxX family protein</fullName>
    </recommendedName>
</protein>
<organism evidence="6 7">
    <name type="scientific">Sorangium cellulosum</name>
    <name type="common">Polyangium cellulosum</name>
    <dbReference type="NCBI Taxonomy" id="56"/>
    <lineage>
        <taxon>Bacteria</taxon>
        <taxon>Pseudomonadati</taxon>
        <taxon>Myxococcota</taxon>
        <taxon>Polyangia</taxon>
        <taxon>Polyangiales</taxon>
        <taxon>Polyangiaceae</taxon>
        <taxon>Sorangium</taxon>
    </lineage>
</organism>
<dbReference type="InterPro" id="IPR032808">
    <property type="entry name" value="DoxX"/>
</dbReference>
<proteinExistence type="predicted"/>
<feature type="transmembrane region" description="Helical" evidence="5">
    <location>
        <begin position="102"/>
        <end position="120"/>
    </location>
</feature>
<feature type="transmembrane region" description="Helical" evidence="5">
    <location>
        <begin position="74"/>
        <end position="95"/>
    </location>
</feature>
<evidence type="ECO:0000313" key="7">
    <source>
        <dbReference type="Proteomes" id="UP000075515"/>
    </source>
</evidence>
<sequence length="163" mass="17483">MTASVASINHRDQNLVTRPQAEAPAPATAPNATPSRRAVWAGRVLSGLATLFLTFDAAVKVLKLFPAEASTAELGFPAHLVPTLGYLQIACLVAYLIPRTAVLGAILWTGYLGGAIAIHVRVENPLFSHTLFPIYVAAFLWAGLWLRDRRVRALTASPSSQGR</sequence>
<dbReference type="Pfam" id="PF13564">
    <property type="entry name" value="DoxX_2"/>
    <property type="match status" value="1"/>
</dbReference>
<keyword evidence="4 5" id="KW-0472">Membrane</keyword>
<comment type="caution">
    <text evidence="6">The sequence shown here is derived from an EMBL/GenBank/DDBJ whole genome shotgun (WGS) entry which is preliminary data.</text>
</comment>
<feature type="transmembrane region" description="Helical" evidence="5">
    <location>
        <begin position="126"/>
        <end position="146"/>
    </location>
</feature>
<keyword evidence="3 5" id="KW-1133">Transmembrane helix</keyword>
<evidence type="ECO:0000256" key="2">
    <source>
        <dbReference type="ARBA" id="ARBA00022692"/>
    </source>
</evidence>
<reference evidence="6 7" key="1">
    <citation type="submission" date="2014-02" db="EMBL/GenBank/DDBJ databases">
        <title>The small core and large imbalanced accessory genome model reveals a collaborative survival strategy of Sorangium cellulosum strains in nature.</title>
        <authorList>
            <person name="Han K."/>
            <person name="Peng R."/>
            <person name="Blom J."/>
            <person name="Li Y.-Z."/>
        </authorList>
    </citation>
    <scope>NUCLEOTIDE SEQUENCE [LARGE SCALE GENOMIC DNA]</scope>
    <source>
        <strain evidence="6 7">So0149</strain>
    </source>
</reference>
<comment type="subcellular location">
    <subcellularLocation>
        <location evidence="1">Membrane</location>
        <topology evidence="1">Multi-pass membrane protein</topology>
    </subcellularLocation>
</comment>
<evidence type="ECO:0000256" key="3">
    <source>
        <dbReference type="ARBA" id="ARBA00022989"/>
    </source>
</evidence>
<evidence type="ECO:0000256" key="4">
    <source>
        <dbReference type="ARBA" id="ARBA00023136"/>
    </source>
</evidence>
<dbReference type="GO" id="GO:0016020">
    <property type="term" value="C:membrane"/>
    <property type="evidence" value="ECO:0007669"/>
    <property type="project" value="UniProtKB-SubCell"/>
</dbReference>
<evidence type="ECO:0000313" key="6">
    <source>
        <dbReference type="EMBL" id="KYF75298.1"/>
    </source>
</evidence>
<dbReference type="Proteomes" id="UP000075515">
    <property type="component" value="Unassembled WGS sequence"/>
</dbReference>
<feature type="transmembrane region" description="Helical" evidence="5">
    <location>
        <begin position="44"/>
        <end position="62"/>
    </location>
</feature>
<name>A0A150R676_SORCE</name>
<dbReference type="AlphaFoldDB" id="A0A150R676"/>